<accession>A0A1G9WE73</accession>
<dbReference type="GO" id="GO:0008168">
    <property type="term" value="F:methyltransferase activity"/>
    <property type="evidence" value="ECO:0007669"/>
    <property type="project" value="UniProtKB-KW"/>
</dbReference>
<protein>
    <submittedName>
        <fullName evidence="1">O-methyltransferase</fullName>
    </submittedName>
</protein>
<proteinExistence type="predicted"/>
<name>A0A1G9WE73_9FIRM</name>
<dbReference type="InterPro" id="IPR008884">
    <property type="entry name" value="TylF_MeTrfase"/>
</dbReference>
<dbReference type="SUPFAM" id="SSF53335">
    <property type="entry name" value="S-adenosyl-L-methionine-dependent methyltransferases"/>
    <property type="match status" value="1"/>
</dbReference>
<evidence type="ECO:0000313" key="2">
    <source>
        <dbReference type="Proteomes" id="UP000199309"/>
    </source>
</evidence>
<organism evidence="1 2">
    <name type="scientific">Megasphaera paucivorans</name>
    <dbReference type="NCBI Taxonomy" id="349095"/>
    <lineage>
        <taxon>Bacteria</taxon>
        <taxon>Bacillati</taxon>
        <taxon>Bacillota</taxon>
        <taxon>Negativicutes</taxon>
        <taxon>Veillonellales</taxon>
        <taxon>Veillonellaceae</taxon>
        <taxon>Megasphaera</taxon>
    </lineage>
</organism>
<dbReference type="Pfam" id="PF05711">
    <property type="entry name" value="TylF"/>
    <property type="match status" value="1"/>
</dbReference>
<dbReference type="GO" id="GO:0032259">
    <property type="term" value="P:methylation"/>
    <property type="evidence" value="ECO:0007669"/>
    <property type="project" value="UniProtKB-KW"/>
</dbReference>
<keyword evidence="1" id="KW-0489">Methyltransferase</keyword>
<sequence length="278" mass="31030">MKTIVVLGAGQIGKTTAALINHTLFRILAFGDNAVSGHIYNIPIFSVEKALRLRPDIVVIAVRDTVRTKELKQQIQNLGFVGQIVSLSDFIDVMDMRSAVLFRAAERICNVEGSIAELGVYKGAFAAMLNELFPDRKLYLFDTFSGFDDRDIRTEAECGFSQADMHDFSDTNAAEVWERLPHKDNAKIFQGYFPSTCKNIQDVFALVSLDADLYEPTLAALEWFLPRMAAGGILIIHDWDSNRFKGIRKAVADYEKKHGRLALVPLGDFHGTAIVVKE</sequence>
<dbReference type="RefSeq" id="WP_091650342.1">
    <property type="nucleotide sequence ID" value="NZ_FNHQ01000014.1"/>
</dbReference>
<keyword evidence="1" id="KW-0808">Transferase</keyword>
<evidence type="ECO:0000313" key="1">
    <source>
        <dbReference type="EMBL" id="SDM82798.1"/>
    </source>
</evidence>
<dbReference type="PANTHER" id="PTHR40036:SF1">
    <property type="entry name" value="MACROCIN O-METHYLTRANSFERASE"/>
    <property type="match status" value="1"/>
</dbReference>
<keyword evidence="2" id="KW-1185">Reference proteome</keyword>
<dbReference type="Gene3D" id="3.40.50.150">
    <property type="entry name" value="Vaccinia Virus protein VP39"/>
    <property type="match status" value="1"/>
</dbReference>
<dbReference type="EMBL" id="FNHQ01000014">
    <property type="protein sequence ID" value="SDM82798.1"/>
    <property type="molecule type" value="Genomic_DNA"/>
</dbReference>
<dbReference type="STRING" id="349095.SAMN05660299_01608"/>
<dbReference type="InterPro" id="IPR029063">
    <property type="entry name" value="SAM-dependent_MTases_sf"/>
</dbReference>
<dbReference type="AlphaFoldDB" id="A0A1G9WE73"/>
<dbReference type="PANTHER" id="PTHR40036">
    <property type="entry name" value="MACROCIN O-METHYLTRANSFERASE"/>
    <property type="match status" value="1"/>
</dbReference>
<gene>
    <name evidence="1" type="ORF">SAMN05660299_01608</name>
</gene>
<reference evidence="1 2" key="1">
    <citation type="submission" date="2016-10" db="EMBL/GenBank/DDBJ databases">
        <authorList>
            <person name="de Groot N.N."/>
        </authorList>
    </citation>
    <scope>NUCLEOTIDE SEQUENCE [LARGE SCALE GENOMIC DNA]</scope>
    <source>
        <strain evidence="1 2">DSM 16981</strain>
    </source>
</reference>
<dbReference type="OrthoDB" id="149130at2"/>
<dbReference type="Proteomes" id="UP000199309">
    <property type="component" value="Unassembled WGS sequence"/>
</dbReference>